<feature type="domain" description="ABC3 transporter permease C-terminal" evidence="8">
    <location>
        <begin position="716"/>
        <end position="832"/>
    </location>
</feature>
<feature type="transmembrane region" description="Helical" evidence="7">
    <location>
        <begin position="435"/>
        <end position="455"/>
    </location>
</feature>
<feature type="transmembrane region" description="Helical" evidence="7">
    <location>
        <begin position="263"/>
        <end position="287"/>
    </location>
</feature>
<organism evidence="10 11">
    <name type="scientific">Trebonia kvetii</name>
    <dbReference type="NCBI Taxonomy" id="2480626"/>
    <lineage>
        <taxon>Bacteria</taxon>
        <taxon>Bacillati</taxon>
        <taxon>Actinomycetota</taxon>
        <taxon>Actinomycetes</taxon>
        <taxon>Streptosporangiales</taxon>
        <taxon>Treboniaceae</taxon>
        <taxon>Trebonia</taxon>
    </lineage>
</organism>
<name>A0A6P2BSV7_9ACTN</name>
<comment type="similarity">
    <text evidence="6">Belongs to the ABC-4 integral membrane protein family.</text>
</comment>
<evidence type="ECO:0000256" key="7">
    <source>
        <dbReference type="SAM" id="Phobius"/>
    </source>
</evidence>
<evidence type="ECO:0000256" key="4">
    <source>
        <dbReference type="ARBA" id="ARBA00022989"/>
    </source>
</evidence>
<dbReference type="RefSeq" id="WP_145859756.1">
    <property type="nucleotide sequence ID" value="NZ_RPFW01000007.1"/>
</dbReference>
<keyword evidence="2" id="KW-1003">Cell membrane</keyword>
<dbReference type="OrthoDB" id="9780560at2"/>
<dbReference type="PANTHER" id="PTHR30572">
    <property type="entry name" value="MEMBRANE COMPONENT OF TRANSPORTER-RELATED"/>
    <property type="match status" value="1"/>
</dbReference>
<protein>
    <submittedName>
        <fullName evidence="10">FtsX-like permease family protein</fullName>
    </submittedName>
</protein>
<comment type="subcellular location">
    <subcellularLocation>
        <location evidence="1">Cell membrane</location>
        <topology evidence="1">Multi-pass membrane protein</topology>
    </subcellularLocation>
</comment>
<keyword evidence="4 7" id="KW-1133">Transmembrane helix</keyword>
<evidence type="ECO:0000256" key="2">
    <source>
        <dbReference type="ARBA" id="ARBA00022475"/>
    </source>
</evidence>
<dbReference type="GO" id="GO:0005886">
    <property type="term" value="C:plasma membrane"/>
    <property type="evidence" value="ECO:0007669"/>
    <property type="project" value="UniProtKB-SubCell"/>
</dbReference>
<feature type="transmembrane region" description="Helical" evidence="7">
    <location>
        <begin position="492"/>
        <end position="512"/>
    </location>
</feature>
<accession>A0A6P2BSV7</accession>
<dbReference type="Pfam" id="PF02687">
    <property type="entry name" value="FtsX"/>
    <property type="match status" value="2"/>
</dbReference>
<feature type="transmembrane region" description="Helical" evidence="7">
    <location>
        <begin position="315"/>
        <end position="341"/>
    </location>
</feature>
<feature type="transmembrane region" description="Helical" evidence="7">
    <location>
        <begin position="713"/>
        <end position="738"/>
    </location>
</feature>
<evidence type="ECO:0000259" key="9">
    <source>
        <dbReference type="Pfam" id="PF12704"/>
    </source>
</evidence>
<keyword evidence="3 7" id="KW-0812">Transmembrane</keyword>
<feature type="transmembrane region" description="Helical" evidence="7">
    <location>
        <begin position="765"/>
        <end position="791"/>
    </location>
</feature>
<dbReference type="AlphaFoldDB" id="A0A6P2BSV7"/>
<proteinExistence type="inferred from homology"/>
<evidence type="ECO:0000313" key="11">
    <source>
        <dbReference type="Proteomes" id="UP000460272"/>
    </source>
</evidence>
<dbReference type="PANTHER" id="PTHR30572:SF4">
    <property type="entry name" value="ABC TRANSPORTER PERMEASE YTRF"/>
    <property type="match status" value="1"/>
</dbReference>
<dbReference type="Proteomes" id="UP000460272">
    <property type="component" value="Unassembled WGS sequence"/>
</dbReference>
<dbReference type="InterPro" id="IPR050250">
    <property type="entry name" value="Macrolide_Exporter_MacB"/>
</dbReference>
<evidence type="ECO:0000259" key="8">
    <source>
        <dbReference type="Pfam" id="PF02687"/>
    </source>
</evidence>
<gene>
    <name evidence="10" type="ORF">EAS64_34065</name>
</gene>
<sequence>MRNVTLKGLLAHKLRLVLTALAIVLGVTFISGTYILTDTLHSTFTVLFSNIYSKIDFQVRGVAQFGKNTPNAVRDPIPQSLITAIRGVPGVASADGTVSGYAQFVGHDGKAITTGGAPTLGVDYTGDPRLSVLHIIAGGPPETGSDVLMDAGTAQKHGFTVGQRVRILLAGPTRTFTITGIAQFGTANNLAGATLAAFTLPTAQQVLNSPGLLNAINVVTAPGADKAAVQRDIARVLPSGVEVVTGQTVVDESTSAINQGLSFFNTALLIFAFISLFVGAFTIYNTFSIIVGQRTRELALLRVVGASRRQVFRSVLAEAAIVGFLSSLIGIGVGVLAAIGLKALISGFGVTLPAGPLTFEARTVVVGLVVGTGVTLVAAIGPARNAVRIAPVAALTDRRTEGDGSLRRLLSWGAGLTVVGAALLAVGLTQPAIQLVGAGAVLLFIGVAMLTPAVARPVSGAIGRPLARILGEPGKLGRENSMRSPRRTAQTASALMVGLALVSAIAVFGASLSKSATSSVDQAIKADLILTATGNGQSGFSTLVPTVASAVPGVTAETTYYQGQFEVQGSPQSLAALATQHLADTVILRMTSGSPAALSDGDLLIDSTTAANKHLATGDTVPVVFAKTGQASLRIGGIYQANALIGSYLVSTAVFQSHFYSPAPAAVLLNTGGSASVENAVRAAVAGYPNVQVQTRSQFEQSQVSSVNQLLGLVYALLALAVIIALIGIVNTLMLSVLERTREIGLLRAVGMRRRQVRTMIRSEAVILAILGAIIGIVVGTLMGLALVSALRQQGITETVVPVSNLVIFLVLAAVLGLFAAAWPARRAARLDVLAAIAAE</sequence>
<reference evidence="10 11" key="1">
    <citation type="submission" date="2018-11" db="EMBL/GenBank/DDBJ databases">
        <title>Trebonia kvetii gen.nov., sp.nov., a novel acidophilic actinobacterium, and proposal of the new actinobacterial family Treboniaceae fam. nov.</title>
        <authorList>
            <person name="Rapoport D."/>
            <person name="Sagova-Mareckova M."/>
            <person name="Sedlacek I."/>
            <person name="Provaznik J."/>
            <person name="Kralova S."/>
            <person name="Pavlinic D."/>
            <person name="Benes V."/>
            <person name="Kopecky J."/>
        </authorList>
    </citation>
    <scope>NUCLEOTIDE SEQUENCE [LARGE SCALE GENOMIC DNA]</scope>
    <source>
        <strain evidence="10 11">15Tr583</strain>
    </source>
</reference>
<dbReference type="EMBL" id="RPFW01000007">
    <property type="protein sequence ID" value="TVZ01306.1"/>
    <property type="molecule type" value="Genomic_DNA"/>
</dbReference>
<keyword evidence="11" id="KW-1185">Reference proteome</keyword>
<dbReference type="GO" id="GO:0022857">
    <property type="term" value="F:transmembrane transporter activity"/>
    <property type="evidence" value="ECO:0007669"/>
    <property type="project" value="TreeGrafter"/>
</dbReference>
<evidence type="ECO:0000313" key="10">
    <source>
        <dbReference type="EMBL" id="TVZ01306.1"/>
    </source>
</evidence>
<dbReference type="Pfam" id="PF12704">
    <property type="entry name" value="MacB_PCD"/>
    <property type="match status" value="1"/>
</dbReference>
<dbReference type="InterPro" id="IPR025857">
    <property type="entry name" value="MacB_PCD"/>
</dbReference>
<comment type="caution">
    <text evidence="10">The sequence shown here is derived from an EMBL/GenBank/DDBJ whole genome shotgun (WGS) entry which is preliminary data.</text>
</comment>
<evidence type="ECO:0000256" key="3">
    <source>
        <dbReference type="ARBA" id="ARBA00022692"/>
    </source>
</evidence>
<keyword evidence="5 7" id="KW-0472">Membrane</keyword>
<feature type="transmembrane region" description="Helical" evidence="7">
    <location>
        <begin position="803"/>
        <end position="823"/>
    </location>
</feature>
<evidence type="ECO:0000256" key="5">
    <source>
        <dbReference type="ARBA" id="ARBA00023136"/>
    </source>
</evidence>
<evidence type="ECO:0000256" key="1">
    <source>
        <dbReference type="ARBA" id="ARBA00004651"/>
    </source>
</evidence>
<feature type="transmembrane region" description="Helical" evidence="7">
    <location>
        <begin position="409"/>
        <end position="429"/>
    </location>
</feature>
<feature type="transmembrane region" description="Helical" evidence="7">
    <location>
        <begin position="16"/>
        <end position="36"/>
    </location>
</feature>
<feature type="transmembrane region" description="Helical" evidence="7">
    <location>
        <begin position="361"/>
        <end position="380"/>
    </location>
</feature>
<dbReference type="InterPro" id="IPR003838">
    <property type="entry name" value="ABC3_permease_C"/>
</dbReference>
<feature type="domain" description="ABC3 transporter permease C-terminal" evidence="8">
    <location>
        <begin position="270"/>
        <end position="391"/>
    </location>
</feature>
<evidence type="ECO:0000256" key="6">
    <source>
        <dbReference type="ARBA" id="ARBA00038076"/>
    </source>
</evidence>
<feature type="domain" description="MacB-like periplasmic core" evidence="9">
    <location>
        <begin position="17"/>
        <end position="235"/>
    </location>
</feature>